<dbReference type="Proteomes" id="UP000824145">
    <property type="component" value="Unassembled WGS sequence"/>
</dbReference>
<evidence type="ECO:0000256" key="10">
    <source>
        <dbReference type="ARBA" id="ARBA00034478"/>
    </source>
</evidence>
<dbReference type="GO" id="GO:0005829">
    <property type="term" value="C:cytosol"/>
    <property type="evidence" value="ECO:0007669"/>
    <property type="project" value="InterPro"/>
</dbReference>
<gene>
    <name evidence="13" type="primary">metF</name>
    <name evidence="13" type="ORF">IAB07_06235</name>
</gene>
<dbReference type="GO" id="GO:0035999">
    <property type="term" value="P:tetrahydrofolate interconversion"/>
    <property type="evidence" value="ECO:0007669"/>
    <property type="project" value="TreeGrafter"/>
</dbReference>
<dbReference type="GO" id="GO:0009086">
    <property type="term" value="P:methionine biosynthetic process"/>
    <property type="evidence" value="ECO:0007669"/>
    <property type="project" value="UniProtKB-KW"/>
</dbReference>
<evidence type="ECO:0000313" key="14">
    <source>
        <dbReference type="Proteomes" id="UP000824145"/>
    </source>
</evidence>
<keyword evidence="4" id="KW-0028">Amino-acid biosynthesis</keyword>
<dbReference type="Pfam" id="PF02219">
    <property type="entry name" value="MTHFR"/>
    <property type="match status" value="1"/>
</dbReference>
<evidence type="ECO:0000256" key="5">
    <source>
        <dbReference type="ARBA" id="ARBA00022630"/>
    </source>
</evidence>
<keyword evidence="9" id="KW-0486">Methionine biosynthesis</keyword>
<comment type="pathway">
    <text evidence="2 12">One-carbon metabolism; tetrahydrofolate interconversion.</text>
</comment>
<dbReference type="GO" id="GO:0106312">
    <property type="term" value="F:methylenetetrahydrofolate reductase (NADH) activity"/>
    <property type="evidence" value="ECO:0007669"/>
    <property type="project" value="UniProtKB-EC"/>
</dbReference>
<evidence type="ECO:0000256" key="1">
    <source>
        <dbReference type="ARBA" id="ARBA00001974"/>
    </source>
</evidence>
<evidence type="ECO:0000256" key="8">
    <source>
        <dbReference type="ARBA" id="ARBA00023027"/>
    </source>
</evidence>
<dbReference type="CDD" id="cd00537">
    <property type="entry name" value="MTHFR"/>
    <property type="match status" value="1"/>
</dbReference>
<protein>
    <recommendedName>
        <fullName evidence="12">Methylenetetrahydrofolate reductase</fullName>
        <ecNumber evidence="12">1.5.1.54</ecNumber>
    </recommendedName>
</protein>
<evidence type="ECO:0000313" key="13">
    <source>
        <dbReference type="EMBL" id="HIU63346.1"/>
    </source>
</evidence>
<evidence type="ECO:0000256" key="4">
    <source>
        <dbReference type="ARBA" id="ARBA00022605"/>
    </source>
</evidence>
<sequence length="292" mass="32210">MRISDLFKQKKAVYSFEIFPPKVGDDIGKIYSTLDEIGDIAPDYVSVTYSAGGSKNSRTAEIADLLKNKYGMEPLAHLTCINSSKEEVAAAIERLNKIGVENILALRGDRIEGEEKGDFCYASDLIPFIKERSGADIGAACYPEGHPESANLVEDIRHLKNKVDLGATHLNTQLFFDNDIFLNYMEKVRLAGIEVPVQAGIMPLVKKSQFGGIVRMTGAGIPTKISRMYARFADDPRSLEDAGVAYATDQIIDLLSAGVQGIHLYIMNNARVARRITENIRPILDRINGENK</sequence>
<comment type="similarity">
    <text evidence="3 12">Belongs to the methylenetetrahydrofolate reductase family.</text>
</comment>
<keyword evidence="7 12" id="KW-0560">Oxidoreductase</keyword>
<dbReference type="AlphaFoldDB" id="A0A9D1MNG1"/>
<evidence type="ECO:0000256" key="9">
    <source>
        <dbReference type="ARBA" id="ARBA00023167"/>
    </source>
</evidence>
<dbReference type="NCBIfam" id="TIGR00676">
    <property type="entry name" value="fadh2"/>
    <property type="match status" value="1"/>
</dbReference>
<dbReference type="InterPro" id="IPR029041">
    <property type="entry name" value="FAD-linked_oxidoreductase-like"/>
</dbReference>
<dbReference type="PANTHER" id="PTHR45754:SF3">
    <property type="entry name" value="METHYLENETETRAHYDROFOLATE REDUCTASE (NADPH)"/>
    <property type="match status" value="1"/>
</dbReference>
<organism evidence="13 14">
    <name type="scientific">Candidatus Caccalectryoclostridium excrementigallinarum</name>
    <dbReference type="NCBI Taxonomy" id="2840710"/>
    <lineage>
        <taxon>Bacteria</taxon>
        <taxon>Bacillati</taxon>
        <taxon>Bacillota</taxon>
        <taxon>Clostridia</taxon>
        <taxon>Christensenellales</taxon>
        <taxon>Christensenellaceae</taxon>
        <taxon>Christensenellaceae incertae sedis</taxon>
        <taxon>Candidatus Caccalectryoclostridium</taxon>
    </lineage>
</organism>
<reference evidence="13" key="1">
    <citation type="submission" date="2020-10" db="EMBL/GenBank/DDBJ databases">
        <authorList>
            <person name="Gilroy R."/>
        </authorList>
    </citation>
    <scope>NUCLEOTIDE SEQUENCE</scope>
    <source>
        <strain evidence="13">9366</strain>
    </source>
</reference>
<comment type="caution">
    <text evidence="13">The sequence shown here is derived from an EMBL/GenBank/DDBJ whole genome shotgun (WGS) entry which is preliminary data.</text>
</comment>
<dbReference type="EC" id="1.5.1.54" evidence="12"/>
<keyword evidence="5 12" id="KW-0285">Flavoprotein</keyword>
<comment type="pathway">
    <text evidence="10">Amino-acid biosynthesis; L-methionine biosynthesis via de novo pathway.</text>
</comment>
<dbReference type="EMBL" id="DVNJ01000032">
    <property type="protein sequence ID" value="HIU63346.1"/>
    <property type="molecule type" value="Genomic_DNA"/>
</dbReference>
<dbReference type="InterPro" id="IPR004620">
    <property type="entry name" value="MTHF_reductase_bac"/>
</dbReference>
<dbReference type="GO" id="GO:0071949">
    <property type="term" value="F:FAD binding"/>
    <property type="evidence" value="ECO:0007669"/>
    <property type="project" value="TreeGrafter"/>
</dbReference>
<dbReference type="InterPro" id="IPR003171">
    <property type="entry name" value="Mehydrof_redctse-like"/>
</dbReference>
<dbReference type="PANTHER" id="PTHR45754">
    <property type="entry name" value="METHYLENETETRAHYDROFOLATE REDUCTASE"/>
    <property type="match status" value="1"/>
</dbReference>
<dbReference type="Gene3D" id="3.20.20.220">
    <property type="match status" value="1"/>
</dbReference>
<proteinExistence type="inferred from homology"/>
<comment type="catalytic activity">
    <reaction evidence="11">
        <text>(6S)-5-methyl-5,6,7,8-tetrahydrofolate + NAD(+) = (6R)-5,10-methylene-5,6,7,8-tetrahydrofolate + NADH + H(+)</text>
        <dbReference type="Rhea" id="RHEA:19821"/>
        <dbReference type="ChEBI" id="CHEBI:15378"/>
        <dbReference type="ChEBI" id="CHEBI:15636"/>
        <dbReference type="ChEBI" id="CHEBI:18608"/>
        <dbReference type="ChEBI" id="CHEBI:57540"/>
        <dbReference type="ChEBI" id="CHEBI:57945"/>
        <dbReference type="EC" id="1.5.1.54"/>
    </reaction>
    <physiologicalReaction direction="right-to-left" evidence="11">
        <dbReference type="Rhea" id="RHEA:19823"/>
    </physiologicalReaction>
</comment>
<comment type="cofactor">
    <cofactor evidence="1 12">
        <name>FAD</name>
        <dbReference type="ChEBI" id="CHEBI:57692"/>
    </cofactor>
</comment>
<evidence type="ECO:0000256" key="12">
    <source>
        <dbReference type="RuleBase" id="RU003862"/>
    </source>
</evidence>
<evidence type="ECO:0000256" key="3">
    <source>
        <dbReference type="ARBA" id="ARBA00006743"/>
    </source>
</evidence>
<evidence type="ECO:0000256" key="7">
    <source>
        <dbReference type="ARBA" id="ARBA00023002"/>
    </source>
</evidence>
<evidence type="ECO:0000256" key="11">
    <source>
        <dbReference type="ARBA" id="ARBA00048628"/>
    </source>
</evidence>
<evidence type="ECO:0000256" key="2">
    <source>
        <dbReference type="ARBA" id="ARBA00004777"/>
    </source>
</evidence>
<accession>A0A9D1MNG1</accession>
<name>A0A9D1MNG1_9FIRM</name>
<evidence type="ECO:0000256" key="6">
    <source>
        <dbReference type="ARBA" id="ARBA00022827"/>
    </source>
</evidence>
<dbReference type="SUPFAM" id="SSF51730">
    <property type="entry name" value="FAD-linked oxidoreductase"/>
    <property type="match status" value="1"/>
</dbReference>
<keyword evidence="6 12" id="KW-0274">FAD</keyword>
<reference evidence="13" key="2">
    <citation type="journal article" date="2021" name="PeerJ">
        <title>Extensive microbial diversity within the chicken gut microbiome revealed by metagenomics and culture.</title>
        <authorList>
            <person name="Gilroy R."/>
            <person name="Ravi A."/>
            <person name="Getino M."/>
            <person name="Pursley I."/>
            <person name="Horton D.L."/>
            <person name="Alikhan N.F."/>
            <person name="Baker D."/>
            <person name="Gharbi K."/>
            <person name="Hall N."/>
            <person name="Watson M."/>
            <person name="Adriaenssens E.M."/>
            <person name="Foster-Nyarko E."/>
            <person name="Jarju S."/>
            <person name="Secka A."/>
            <person name="Antonio M."/>
            <person name="Oren A."/>
            <person name="Chaudhuri R.R."/>
            <person name="La Ragione R."/>
            <person name="Hildebrand F."/>
            <person name="Pallen M.J."/>
        </authorList>
    </citation>
    <scope>NUCLEOTIDE SEQUENCE</scope>
    <source>
        <strain evidence="13">9366</strain>
    </source>
</reference>
<keyword evidence="8" id="KW-0520">NAD</keyword>